<evidence type="ECO:0000256" key="8">
    <source>
        <dbReference type="ARBA" id="ARBA00023002"/>
    </source>
</evidence>
<keyword evidence="13" id="KW-1185">Reference proteome</keyword>
<feature type="region of interest" description="Disordered" evidence="10">
    <location>
        <begin position="566"/>
        <end position="589"/>
    </location>
</feature>
<evidence type="ECO:0000256" key="2">
    <source>
        <dbReference type="ARBA" id="ARBA00001974"/>
    </source>
</evidence>
<evidence type="ECO:0000256" key="7">
    <source>
        <dbReference type="ARBA" id="ARBA00022827"/>
    </source>
</evidence>
<accession>A0A7X4K4W0</accession>
<name>A0A7X4K4W0_9SPHN</name>
<dbReference type="EMBL" id="WVTD01000001">
    <property type="protein sequence ID" value="MYL96336.1"/>
    <property type="molecule type" value="Genomic_DNA"/>
</dbReference>
<dbReference type="NCBIfam" id="NF009875">
    <property type="entry name" value="PRK13339.1"/>
    <property type="match status" value="1"/>
</dbReference>
<dbReference type="UniPathway" id="UPA00223">
    <property type="reaction ID" value="UER01008"/>
</dbReference>
<dbReference type="GO" id="GO:0047545">
    <property type="term" value="F:(S)-2-hydroxyglutarate dehydrogenase activity"/>
    <property type="evidence" value="ECO:0007669"/>
    <property type="project" value="TreeGrafter"/>
</dbReference>
<gene>
    <name evidence="9 12" type="primary">mqo</name>
    <name evidence="12" type="ORF">GR702_00925</name>
</gene>
<dbReference type="HAMAP" id="MF_00212">
    <property type="entry name" value="MQO"/>
    <property type="match status" value="1"/>
</dbReference>
<keyword evidence="11" id="KW-0812">Transmembrane</keyword>
<evidence type="ECO:0000313" key="12">
    <source>
        <dbReference type="EMBL" id="MYL96336.1"/>
    </source>
</evidence>
<evidence type="ECO:0000256" key="5">
    <source>
        <dbReference type="ARBA" id="ARBA00022532"/>
    </source>
</evidence>
<evidence type="ECO:0000256" key="4">
    <source>
        <dbReference type="ARBA" id="ARBA00006389"/>
    </source>
</evidence>
<dbReference type="InterPro" id="IPR036188">
    <property type="entry name" value="FAD/NAD-bd_sf"/>
</dbReference>
<organism evidence="12 13">
    <name type="scientific">Novosphingobium silvae</name>
    <dbReference type="NCBI Taxonomy" id="2692619"/>
    <lineage>
        <taxon>Bacteria</taxon>
        <taxon>Pseudomonadati</taxon>
        <taxon>Pseudomonadota</taxon>
        <taxon>Alphaproteobacteria</taxon>
        <taxon>Sphingomonadales</taxon>
        <taxon>Sphingomonadaceae</taxon>
        <taxon>Novosphingobium</taxon>
    </lineage>
</organism>
<evidence type="ECO:0000256" key="11">
    <source>
        <dbReference type="SAM" id="Phobius"/>
    </source>
</evidence>
<dbReference type="NCBIfam" id="NF003603">
    <property type="entry name" value="PRK05257.1-1"/>
    <property type="match status" value="1"/>
</dbReference>
<dbReference type="Gene3D" id="3.30.9.10">
    <property type="entry name" value="D-Amino Acid Oxidase, subunit A, domain 2"/>
    <property type="match status" value="1"/>
</dbReference>
<comment type="similarity">
    <text evidence="4 9">Belongs to the MQO family.</text>
</comment>
<comment type="cofactor">
    <cofactor evidence="2 9">
        <name>FAD</name>
        <dbReference type="ChEBI" id="CHEBI:57692"/>
    </cofactor>
</comment>
<evidence type="ECO:0000256" key="1">
    <source>
        <dbReference type="ARBA" id="ARBA00001139"/>
    </source>
</evidence>
<dbReference type="NCBIfam" id="NF003606">
    <property type="entry name" value="PRK05257.2-1"/>
    <property type="match status" value="1"/>
</dbReference>
<reference evidence="12 13" key="1">
    <citation type="submission" date="2019-12" db="EMBL/GenBank/DDBJ databases">
        <authorList>
            <person name="Feng G."/>
            <person name="Zhu H."/>
        </authorList>
    </citation>
    <scope>NUCLEOTIDE SEQUENCE [LARGE SCALE GENOMIC DNA]</scope>
    <source>
        <strain evidence="12 13">FGD1</strain>
    </source>
</reference>
<dbReference type="AlphaFoldDB" id="A0A7X4K4W0"/>
<evidence type="ECO:0000256" key="6">
    <source>
        <dbReference type="ARBA" id="ARBA00022630"/>
    </source>
</evidence>
<dbReference type="Pfam" id="PF06039">
    <property type="entry name" value="Mqo"/>
    <property type="match status" value="1"/>
</dbReference>
<keyword evidence="8 9" id="KW-0560">Oxidoreductase</keyword>
<dbReference type="NCBIfam" id="NF003611">
    <property type="entry name" value="PRK05257.3-2"/>
    <property type="match status" value="1"/>
</dbReference>
<evidence type="ECO:0000256" key="9">
    <source>
        <dbReference type="HAMAP-Rule" id="MF_00212"/>
    </source>
</evidence>
<dbReference type="NCBIfam" id="NF003605">
    <property type="entry name" value="PRK05257.1-4"/>
    <property type="match status" value="1"/>
</dbReference>
<dbReference type="Gene3D" id="3.50.50.60">
    <property type="entry name" value="FAD/NAD(P)-binding domain"/>
    <property type="match status" value="1"/>
</dbReference>
<feature type="transmembrane region" description="Helical" evidence="11">
    <location>
        <begin position="36"/>
        <end position="53"/>
    </location>
</feature>
<keyword evidence="7 9" id="KW-0274">FAD</keyword>
<dbReference type="EC" id="1.1.5.4" evidence="9"/>
<dbReference type="GO" id="GO:0006099">
    <property type="term" value="P:tricarboxylic acid cycle"/>
    <property type="evidence" value="ECO:0007669"/>
    <property type="project" value="UniProtKB-UniRule"/>
</dbReference>
<comment type="caution">
    <text evidence="12">The sequence shown here is derived from an EMBL/GenBank/DDBJ whole genome shotgun (WGS) entry which is preliminary data.</text>
</comment>
<keyword evidence="6 9" id="KW-0285">Flavoprotein</keyword>
<evidence type="ECO:0000256" key="10">
    <source>
        <dbReference type="SAM" id="MobiDB-lite"/>
    </source>
</evidence>
<keyword evidence="11" id="KW-1133">Transmembrane helix</keyword>
<dbReference type="GO" id="GO:0008924">
    <property type="term" value="F:L-malate dehydrogenase (quinone) activity"/>
    <property type="evidence" value="ECO:0007669"/>
    <property type="project" value="UniProtKB-UniRule"/>
</dbReference>
<dbReference type="SUPFAM" id="SSF51905">
    <property type="entry name" value="FAD/NAD(P)-binding domain"/>
    <property type="match status" value="1"/>
</dbReference>
<protein>
    <recommendedName>
        <fullName evidence="9">Probable malate:quinone oxidoreductase</fullName>
        <ecNumber evidence="9">1.1.5.4</ecNumber>
    </recommendedName>
    <alternativeName>
        <fullName evidence="9">MQO</fullName>
    </alternativeName>
    <alternativeName>
        <fullName evidence="9">Malate dehydrogenase [quinone]</fullName>
    </alternativeName>
</protein>
<dbReference type="PANTHER" id="PTHR43104:SF2">
    <property type="entry name" value="L-2-HYDROXYGLUTARATE DEHYDROGENASE, MITOCHONDRIAL"/>
    <property type="match status" value="1"/>
</dbReference>
<evidence type="ECO:0000313" key="13">
    <source>
        <dbReference type="Proteomes" id="UP000465810"/>
    </source>
</evidence>
<comment type="catalytic activity">
    <reaction evidence="1 9">
        <text>(S)-malate + a quinone = a quinol + oxaloacetate</text>
        <dbReference type="Rhea" id="RHEA:46012"/>
        <dbReference type="ChEBI" id="CHEBI:15589"/>
        <dbReference type="ChEBI" id="CHEBI:16452"/>
        <dbReference type="ChEBI" id="CHEBI:24646"/>
        <dbReference type="ChEBI" id="CHEBI:132124"/>
        <dbReference type="EC" id="1.1.5.4"/>
    </reaction>
</comment>
<dbReference type="PANTHER" id="PTHR43104">
    <property type="entry name" value="L-2-HYDROXYGLUTARATE DEHYDROGENASE, MITOCHONDRIAL"/>
    <property type="match status" value="1"/>
</dbReference>
<dbReference type="Proteomes" id="UP000465810">
    <property type="component" value="Unassembled WGS sequence"/>
</dbReference>
<comment type="pathway">
    <text evidence="3 9">Carbohydrate metabolism; tricarboxylic acid cycle; oxaloacetate from (S)-malate (quinone route): step 1/1.</text>
</comment>
<sequence length="589" mass="64513">MTPDRTEKTRSGKTHEPKPFIRSDARGVVVKRTLKIIGIAVLVLAIAGLAFLFRPVSWGGSSEAENEKPVDVVLIGGGIMSVTLATYLQELEPSWNVHLFERMDNVAEESSNGWNNAGTGHSGFAELNYTPQKPDGSIATEKAVDIAESFEVSRQFWAHEVAQGRLPEPSQFINPTPHMSFVWGDENIAYLRKRQEALVRNPLFYGMQFTQDPAQIARWAPLVMQGRDPAQKVAATYMPLGTDVNFGVITRSLTAALKRNPNFHLSLSHEVRGLSQNADKTWNVTVHDLKGKTDRTIKSRFVFIGAGGAALKLLQLSGIPEAKNYAGFPVGGQFLAFETPAVAERHHVKVYGMAETGAPPMSVPHLDARKLDGKSVTLFGPFALQSTKFLKNGSWTDLFNSVYDTNVVPMTKVGIENLDLVKYLAQQATLTDADRQAELVKYFPQAKRGDWKLITAGQRVQIIKRDPKNGAVLQFGTEIVTDKDGTIAALLGASPGASTSPGIMLKVLDKAFPQQADGVWAPKIRAMIPSIGRKLNAQPRLTNQVRRMTSEALHLPYLDVPEDLVPGARPAKAPARPSGRNLNTEEQAL</sequence>
<feature type="compositionally biased region" description="Low complexity" evidence="10">
    <location>
        <begin position="566"/>
        <end position="580"/>
    </location>
</feature>
<dbReference type="InterPro" id="IPR006231">
    <property type="entry name" value="MQO"/>
</dbReference>
<keyword evidence="5 9" id="KW-0816">Tricarboxylic acid cycle</keyword>
<proteinExistence type="inferred from homology"/>
<keyword evidence="11" id="KW-0472">Membrane</keyword>
<dbReference type="NCBIfam" id="TIGR01320">
    <property type="entry name" value="mal_quin_oxido"/>
    <property type="match status" value="1"/>
</dbReference>
<evidence type="ECO:0000256" key="3">
    <source>
        <dbReference type="ARBA" id="ARBA00005012"/>
    </source>
</evidence>